<reference evidence="2" key="1">
    <citation type="submission" date="2022-06" db="EMBL/GenBank/DDBJ databases">
        <title>Aquibacillus sp. a new bacterium isolated from soil saline samples.</title>
        <authorList>
            <person name="Galisteo C."/>
            <person name="De La Haba R."/>
            <person name="Sanchez-Porro C."/>
            <person name="Ventosa A."/>
        </authorList>
    </citation>
    <scope>NUCLEOTIDE SEQUENCE</scope>
    <source>
        <strain evidence="2">3ASR75-11</strain>
    </source>
</reference>
<evidence type="ECO:0000313" key="3">
    <source>
        <dbReference type="Proteomes" id="UP001145050"/>
    </source>
</evidence>
<feature type="transmembrane region" description="Helical" evidence="1">
    <location>
        <begin position="62"/>
        <end position="82"/>
    </location>
</feature>
<sequence length="111" mass="12528">MWDAIKKIISIASLIIFLFTLTSVHFSIVERENPVSDVISKSSDVFSEQVTDEPSSSKYPSALSLILPPILTLFFVGSILLWRRSLKDRLMQIFLLAVFYQSSYFSSSNGT</sequence>
<keyword evidence="3" id="KW-1185">Reference proteome</keyword>
<dbReference type="AlphaFoldDB" id="A0A9X4ANC4"/>
<keyword evidence="1" id="KW-1133">Transmembrane helix</keyword>
<evidence type="ECO:0000256" key="1">
    <source>
        <dbReference type="SAM" id="Phobius"/>
    </source>
</evidence>
<name>A0A9X4ANC4_9BACI</name>
<dbReference type="Proteomes" id="UP001145050">
    <property type="component" value="Unassembled WGS sequence"/>
</dbReference>
<proteinExistence type="predicted"/>
<dbReference type="EMBL" id="JAMQKB010000019">
    <property type="protein sequence ID" value="MDC3425679.1"/>
    <property type="molecule type" value="Genomic_DNA"/>
</dbReference>
<comment type="caution">
    <text evidence="2">The sequence shown here is derived from an EMBL/GenBank/DDBJ whole genome shotgun (WGS) entry which is preliminary data.</text>
</comment>
<keyword evidence="1" id="KW-0472">Membrane</keyword>
<organism evidence="2 3">
    <name type="scientific">Terrihalobacillus insolitus</name>
    <dbReference type="NCBI Taxonomy" id="2950438"/>
    <lineage>
        <taxon>Bacteria</taxon>
        <taxon>Bacillati</taxon>
        <taxon>Bacillota</taxon>
        <taxon>Bacilli</taxon>
        <taxon>Bacillales</taxon>
        <taxon>Bacillaceae</taxon>
        <taxon>Terrihalobacillus</taxon>
    </lineage>
</organism>
<protein>
    <submittedName>
        <fullName evidence="2">Uncharacterized protein</fullName>
    </submittedName>
</protein>
<evidence type="ECO:0000313" key="2">
    <source>
        <dbReference type="EMBL" id="MDC3425679.1"/>
    </source>
</evidence>
<keyword evidence="1" id="KW-0812">Transmembrane</keyword>
<accession>A0A9X4ANC4</accession>
<dbReference type="RefSeq" id="WP_272437496.1">
    <property type="nucleotide sequence ID" value="NZ_JAMQKB010000019.1"/>
</dbReference>
<gene>
    <name evidence="2" type="ORF">NC797_14320</name>
</gene>